<reference evidence="4 5" key="1">
    <citation type="journal article" date="2017" name="Int. J. Syst. Evol. Microbiol.">
        <title>Mycobacterium talmoniae sp. nov., a slowly growing mycobacterium isolated from human respiratory samples.</title>
        <authorList>
            <person name="Davidson R.M."/>
            <person name="DeGroote M.A."/>
            <person name="Marola J.L."/>
            <person name="Buss S."/>
            <person name="Jones V."/>
            <person name="McNeil M.R."/>
            <person name="Freifeld A.G."/>
            <person name="Elaine Epperson L."/>
            <person name="Hasan N.A."/>
            <person name="Jackson M."/>
            <person name="Iwen P.C."/>
            <person name="Salfinger M."/>
            <person name="Strong M."/>
        </authorList>
    </citation>
    <scope>NUCLEOTIDE SEQUENCE [LARGE SCALE GENOMIC DNA]</scope>
    <source>
        <strain evidence="4 5">ATCC BAA-2683</strain>
    </source>
</reference>
<dbReference type="EMBL" id="PPEA01000041">
    <property type="protein sequence ID" value="PQM49516.1"/>
    <property type="molecule type" value="Genomic_DNA"/>
</dbReference>
<dbReference type="Proteomes" id="UP000238296">
    <property type="component" value="Unassembled WGS sequence"/>
</dbReference>
<keyword evidence="2" id="KW-1133">Transmembrane helix</keyword>
<organism evidence="4 5">
    <name type="scientific">Mycobacterium talmoniae</name>
    <dbReference type="NCBI Taxonomy" id="1858794"/>
    <lineage>
        <taxon>Bacteria</taxon>
        <taxon>Bacillati</taxon>
        <taxon>Actinomycetota</taxon>
        <taxon>Actinomycetes</taxon>
        <taxon>Mycobacteriales</taxon>
        <taxon>Mycobacteriaceae</taxon>
        <taxon>Mycobacterium</taxon>
    </lineage>
</organism>
<sequence length="208" mass="22054">MAGPHPSSHDIGAEGPPHPSPPSYPETPPGEAVSATYPGPLPPALPYPTQHRRQRAVVAAVLVVALLTALVAVTAYVVHDDEAPVAISEAQARTAIQGYLDALSKRDIQAIARNTLCGIYDAVREKQSDDAVAKLNSDAFRKQFSEAEVTSIDKMVYLSSYQAQVLFTMRVVAPGGSASRDTQGVAQLLATDGKILVCSYVLHTSGTY</sequence>
<evidence type="ECO:0000256" key="1">
    <source>
        <dbReference type="SAM" id="MobiDB-lite"/>
    </source>
</evidence>
<comment type="caution">
    <text evidence="4">The sequence shown here is derived from an EMBL/GenBank/DDBJ whole genome shotgun (WGS) entry which is preliminary data.</text>
</comment>
<accession>A0A2S8BSA7</accession>
<evidence type="ECO:0000256" key="2">
    <source>
        <dbReference type="SAM" id="Phobius"/>
    </source>
</evidence>
<feature type="compositionally biased region" description="Pro residues" evidence="1">
    <location>
        <begin position="16"/>
        <end position="28"/>
    </location>
</feature>
<feature type="transmembrane region" description="Helical" evidence="2">
    <location>
        <begin position="56"/>
        <end position="78"/>
    </location>
</feature>
<keyword evidence="2" id="KW-0472">Membrane</keyword>
<feature type="domain" description="DUF8174" evidence="3">
    <location>
        <begin position="82"/>
        <end position="202"/>
    </location>
</feature>
<evidence type="ECO:0000259" key="3">
    <source>
        <dbReference type="Pfam" id="PF26525"/>
    </source>
</evidence>
<name>A0A2S8BSA7_9MYCO</name>
<dbReference type="InterPro" id="IPR058487">
    <property type="entry name" value="DUF8174"/>
</dbReference>
<proteinExistence type="predicted"/>
<protein>
    <recommendedName>
        <fullName evidence="3">DUF8174 domain-containing protein</fullName>
    </recommendedName>
</protein>
<dbReference type="AlphaFoldDB" id="A0A2S8BSA7"/>
<feature type="region of interest" description="Disordered" evidence="1">
    <location>
        <begin position="1"/>
        <end position="47"/>
    </location>
</feature>
<gene>
    <name evidence="4" type="ORF">C1Y40_00232</name>
</gene>
<keyword evidence="2" id="KW-0812">Transmembrane</keyword>
<evidence type="ECO:0000313" key="4">
    <source>
        <dbReference type="EMBL" id="PQM49516.1"/>
    </source>
</evidence>
<evidence type="ECO:0000313" key="5">
    <source>
        <dbReference type="Proteomes" id="UP000238296"/>
    </source>
</evidence>
<dbReference type="Pfam" id="PF26525">
    <property type="entry name" value="DUF8174"/>
    <property type="match status" value="1"/>
</dbReference>